<feature type="domain" description="HTH cro/C1-type" evidence="1">
    <location>
        <begin position="37"/>
        <end position="66"/>
    </location>
</feature>
<keyword evidence="3" id="KW-1185">Reference proteome</keyword>
<gene>
    <name evidence="2" type="ORF">AL538_00095</name>
</gene>
<accession>A0ABM5XST6</accession>
<evidence type="ECO:0000313" key="3">
    <source>
        <dbReference type="Proteomes" id="UP000067422"/>
    </source>
</evidence>
<sequence>MFSKYFKDSVLKGHSRADIVLELKNYHNDLSKLDNITLSRWLNNKTTPSLDKQVLIALATNTQDELLHNYKSHEFTATRAFNKSYNNYASRMDVPHHQLLYQNSLERIHWEIFTWEDYLSLSNRIRNKISTLRKLNSLMAIDPLKPCELNVFYVEGSSGDVVSFAGLGDELPMFSSEIGVPNEIRDDCSYSVFSFFASSKLHFIIAGLKLNFLFDHHQKTYHCIPARGHEAALLLDSMGFRLIAEYEEHQKVGNYSFYLAEVHKLLGHPMCFQAMLRTRRLYLRLKKNLKK</sequence>
<name>A0ABM5XST6_VIBHA</name>
<organism evidence="2 3">
    <name type="scientific">Vibrio harveyi</name>
    <name type="common">Beneckea harveyi</name>
    <dbReference type="NCBI Taxonomy" id="669"/>
    <lineage>
        <taxon>Bacteria</taxon>
        <taxon>Pseudomonadati</taxon>
        <taxon>Pseudomonadota</taxon>
        <taxon>Gammaproteobacteria</taxon>
        <taxon>Vibrionales</taxon>
        <taxon>Vibrionaceae</taxon>
        <taxon>Vibrio</taxon>
    </lineage>
</organism>
<dbReference type="Proteomes" id="UP000067422">
    <property type="component" value="Chromosome 1"/>
</dbReference>
<evidence type="ECO:0000259" key="1">
    <source>
        <dbReference type="PROSITE" id="PS50943"/>
    </source>
</evidence>
<reference evidence="2" key="1">
    <citation type="submission" date="2018-01" db="EMBL/GenBank/DDBJ databases">
        <title>FDA dAtabase for Regulatory Grade micrObial Sequences (FDA-ARGOS): Supporting development and validation of Infectious Disease Dx tests.</title>
        <authorList>
            <person name="Hoffmann M."/>
            <person name="Allard M."/>
            <person name="Evans P."/>
            <person name="Brown E."/>
            <person name="Tallon L."/>
            <person name="Sadzewicz L."/>
            <person name="Sengamalay N."/>
            <person name="Ott S."/>
            <person name="Godinez A."/>
            <person name="Nagaraj S."/>
            <person name="Vyas G."/>
            <person name="Aluvathingal J."/>
            <person name="Nadendla S."/>
            <person name="Geyer C."/>
            <person name="Sichtig H."/>
        </authorList>
    </citation>
    <scope>NUCLEOTIDE SEQUENCE</scope>
    <source>
        <strain evidence="2">FDAARGOS_107</strain>
    </source>
</reference>
<dbReference type="InterPro" id="IPR001387">
    <property type="entry name" value="Cro/C1-type_HTH"/>
</dbReference>
<dbReference type="RefSeq" id="WP_061064937.1">
    <property type="nucleotide sequence ID" value="NZ_CP080098.1"/>
</dbReference>
<dbReference type="PROSITE" id="PS50943">
    <property type="entry name" value="HTH_CROC1"/>
    <property type="match status" value="1"/>
</dbReference>
<evidence type="ECO:0000313" key="2">
    <source>
        <dbReference type="EMBL" id="AMF96233.1"/>
    </source>
</evidence>
<dbReference type="EMBL" id="CP014038">
    <property type="protein sequence ID" value="AMF96233.1"/>
    <property type="molecule type" value="Genomic_DNA"/>
</dbReference>
<proteinExistence type="predicted"/>
<protein>
    <recommendedName>
        <fullName evidence="1">HTH cro/C1-type domain-containing protein</fullName>
    </recommendedName>
</protein>